<dbReference type="SMART" id="SM00554">
    <property type="entry name" value="FAS1"/>
    <property type="match status" value="1"/>
</dbReference>
<keyword evidence="2" id="KW-0732">Signal</keyword>
<evidence type="ECO:0000313" key="5">
    <source>
        <dbReference type="Proteomes" id="UP001501352"/>
    </source>
</evidence>
<dbReference type="InterPro" id="IPR050904">
    <property type="entry name" value="Adhesion/Biosynth-related"/>
</dbReference>
<name>A0ABN1GE00_9CAUL</name>
<dbReference type="InterPro" id="IPR036378">
    <property type="entry name" value="FAS1_dom_sf"/>
</dbReference>
<feature type="compositionally biased region" description="Low complexity" evidence="1">
    <location>
        <begin position="216"/>
        <end position="254"/>
    </location>
</feature>
<dbReference type="PANTHER" id="PTHR10900">
    <property type="entry name" value="PERIOSTIN-RELATED"/>
    <property type="match status" value="1"/>
</dbReference>
<evidence type="ECO:0000313" key="4">
    <source>
        <dbReference type="EMBL" id="GAA0609270.1"/>
    </source>
</evidence>
<dbReference type="Proteomes" id="UP001501352">
    <property type="component" value="Unassembled WGS sequence"/>
</dbReference>
<feature type="region of interest" description="Disordered" evidence="1">
    <location>
        <begin position="26"/>
        <end position="56"/>
    </location>
</feature>
<feature type="compositionally biased region" description="Low complexity" evidence="1">
    <location>
        <begin position="43"/>
        <end position="56"/>
    </location>
</feature>
<evidence type="ECO:0000256" key="1">
    <source>
        <dbReference type="SAM" id="MobiDB-lite"/>
    </source>
</evidence>
<gene>
    <name evidence="4" type="ORF">GCM10009422_00030</name>
</gene>
<comment type="caution">
    <text evidence="4">The sequence shown here is derived from an EMBL/GenBank/DDBJ whole genome shotgun (WGS) entry which is preliminary data.</text>
</comment>
<sequence>MLRTKLLTAAAATALLAAPAAFAQDTTTRQMPPAEQPAPTPMLAPQATPAPAAQAAPAPAAAAPAVQANNVIDVLTAQGNFTTLLAALDSAGLTDTLKSRPAVSIFAPTDEAFAALPEAERTRLMDPANAAELRSLLLYHVIVADVSSSQIQGARGGVETAGRTQVLLDGTGESLKIDGATITRADIDASNGAVFAIDKVLNPAQSMAAMGDEETAAPAAPATTAAPAAEAPAATDAAPAEGAVPPLPATEAPSPVAPPSPATATPPPPVPNATGITETVRPASPGSTAPNGQPSAMTTTVQSPPVPNPTDGQVDDEEDEANPAPTPAPAPRPAPAPTPN</sequence>
<feature type="domain" description="FAS1" evidence="3">
    <location>
        <begin position="68"/>
        <end position="201"/>
    </location>
</feature>
<feature type="region of interest" description="Disordered" evidence="1">
    <location>
        <begin position="209"/>
        <end position="340"/>
    </location>
</feature>
<dbReference type="InterPro" id="IPR000782">
    <property type="entry name" value="FAS1_domain"/>
</dbReference>
<reference evidence="4 5" key="1">
    <citation type="journal article" date="2019" name="Int. J. Syst. Evol. Microbiol.">
        <title>The Global Catalogue of Microorganisms (GCM) 10K type strain sequencing project: providing services to taxonomists for standard genome sequencing and annotation.</title>
        <authorList>
            <consortium name="The Broad Institute Genomics Platform"/>
            <consortium name="The Broad Institute Genome Sequencing Center for Infectious Disease"/>
            <person name="Wu L."/>
            <person name="Ma J."/>
        </authorList>
    </citation>
    <scope>NUCLEOTIDE SEQUENCE [LARGE SCALE GENOMIC DNA]</scope>
    <source>
        <strain evidence="4 5">JCM 12928</strain>
    </source>
</reference>
<dbReference type="PANTHER" id="PTHR10900:SF77">
    <property type="entry name" value="FI19380P1"/>
    <property type="match status" value="1"/>
</dbReference>
<dbReference type="PROSITE" id="PS50213">
    <property type="entry name" value="FAS1"/>
    <property type="match status" value="1"/>
</dbReference>
<dbReference type="RefSeq" id="WP_343788416.1">
    <property type="nucleotide sequence ID" value="NZ_BAAAGA010000001.1"/>
</dbReference>
<dbReference type="SUPFAM" id="SSF82153">
    <property type="entry name" value="FAS1 domain"/>
    <property type="match status" value="1"/>
</dbReference>
<feature type="compositionally biased region" description="Polar residues" evidence="1">
    <location>
        <begin position="285"/>
        <end position="303"/>
    </location>
</feature>
<feature type="compositionally biased region" description="Pro residues" evidence="1">
    <location>
        <begin position="324"/>
        <end position="340"/>
    </location>
</feature>
<accession>A0ABN1GE00</accession>
<dbReference type="Pfam" id="PF02469">
    <property type="entry name" value="Fasciclin"/>
    <property type="match status" value="1"/>
</dbReference>
<proteinExistence type="predicted"/>
<evidence type="ECO:0000256" key="2">
    <source>
        <dbReference type="SAM" id="SignalP"/>
    </source>
</evidence>
<feature type="chain" id="PRO_5046379949" description="FAS1 domain-containing protein" evidence="2">
    <location>
        <begin position="24"/>
        <end position="340"/>
    </location>
</feature>
<protein>
    <recommendedName>
        <fullName evidence="3">FAS1 domain-containing protein</fullName>
    </recommendedName>
</protein>
<dbReference type="Gene3D" id="2.30.180.10">
    <property type="entry name" value="FAS1 domain"/>
    <property type="match status" value="1"/>
</dbReference>
<feature type="compositionally biased region" description="Pro residues" evidence="1">
    <location>
        <begin position="255"/>
        <end position="271"/>
    </location>
</feature>
<dbReference type="EMBL" id="BAAAGA010000001">
    <property type="protein sequence ID" value="GAA0609270.1"/>
    <property type="molecule type" value="Genomic_DNA"/>
</dbReference>
<keyword evidence="5" id="KW-1185">Reference proteome</keyword>
<evidence type="ECO:0000259" key="3">
    <source>
        <dbReference type="PROSITE" id="PS50213"/>
    </source>
</evidence>
<organism evidence="4 5">
    <name type="scientific">Brevundimonas kwangchunensis</name>
    <dbReference type="NCBI Taxonomy" id="322163"/>
    <lineage>
        <taxon>Bacteria</taxon>
        <taxon>Pseudomonadati</taxon>
        <taxon>Pseudomonadota</taxon>
        <taxon>Alphaproteobacteria</taxon>
        <taxon>Caulobacterales</taxon>
        <taxon>Caulobacteraceae</taxon>
        <taxon>Brevundimonas</taxon>
    </lineage>
</organism>
<feature type="signal peptide" evidence="2">
    <location>
        <begin position="1"/>
        <end position="23"/>
    </location>
</feature>